<feature type="chain" id="PRO_5038981840" description="5'-nucleotidase" evidence="1">
    <location>
        <begin position="33"/>
        <end position="79"/>
    </location>
</feature>
<keyword evidence="3" id="KW-1185">Reference proteome</keyword>
<proteinExistence type="predicted"/>
<sequence length="79" mass="7648">MEVRTKPAMCKGMLRSVLIGALSAGLAISALAVVDAGQVGAQASTSNSAPPDVIWGAAPTVASGQGDVVWATTPAAGVA</sequence>
<organism evidence="2 3">
    <name type="scientific">Streptomyces alboflavus</name>
    <dbReference type="NCBI Taxonomy" id="67267"/>
    <lineage>
        <taxon>Bacteria</taxon>
        <taxon>Bacillati</taxon>
        <taxon>Actinomycetota</taxon>
        <taxon>Actinomycetes</taxon>
        <taxon>Kitasatosporales</taxon>
        <taxon>Streptomycetaceae</taxon>
        <taxon>Streptomyces</taxon>
    </lineage>
</organism>
<keyword evidence="1" id="KW-0732">Signal</keyword>
<evidence type="ECO:0000313" key="3">
    <source>
        <dbReference type="Proteomes" id="UP000195880"/>
    </source>
</evidence>
<feature type="signal peptide" evidence="1">
    <location>
        <begin position="1"/>
        <end position="32"/>
    </location>
</feature>
<dbReference type="KEGG" id="salf:SMD44_04621"/>
<evidence type="ECO:0000313" key="2">
    <source>
        <dbReference type="EMBL" id="ARX85162.1"/>
    </source>
</evidence>
<dbReference type="AlphaFoldDB" id="A0A1Z1WFP3"/>
<dbReference type="EMBL" id="CP021748">
    <property type="protein sequence ID" value="ARX85162.1"/>
    <property type="molecule type" value="Genomic_DNA"/>
</dbReference>
<evidence type="ECO:0008006" key="4">
    <source>
        <dbReference type="Google" id="ProtNLM"/>
    </source>
</evidence>
<name>A0A1Z1WFP3_9ACTN</name>
<accession>A0A1Z1WFP3</accession>
<dbReference type="Proteomes" id="UP000195880">
    <property type="component" value="Chromosome"/>
</dbReference>
<evidence type="ECO:0000256" key="1">
    <source>
        <dbReference type="SAM" id="SignalP"/>
    </source>
</evidence>
<protein>
    <recommendedName>
        <fullName evidence="4">5'-nucleotidase</fullName>
    </recommendedName>
</protein>
<gene>
    <name evidence="2" type="ORF">SMD44_04621</name>
</gene>
<reference evidence="2 3" key="1">
    <citation type="submission" date="2017-05" db="EMBL/GenBank/DDBJ databases">
        <title>Streptomyces alboflavus Genome sequencing and assembly.</title>
        <authorList>
            <person name="Wang Y."/>
            <person name="Du B."/>
            <person name="Ding Y."/>
            <person name="Liu H."/>
            <person name="Hou Q."/>
            <person name="Liu K."/>
            <person name="Wang C."/>
            <person name="Yao L."/>
        </authorList>
    </citation>
    <scope>NUCLEOTIDE SEQUENCE [LARGE SCALE GENOMIC DNA]</scope>
    <source>
        <strain evidence="2 3">MDJK44</strain>
    </source>
</reference>